<dbReference type="EMBL" id="BAAATE010000051">
    <property type="protein sequence ID" value="GAA2698454.1"/>
    <property type="molecule type" value="Genomic_DNA"/>
</dbReference>
<evidence type="ECO:0000256" key="1">
    <source>
        <dbReference type="SAM" id="Phobius"/>
    </source>
</evidence>
<dbReference type="SUPFAM" id="SSF160631">
    <property type="entry name" value="SMI1/KNR4-like"/>
    <property type="match status" value="1"/>
</dbReference>
<dbReference type="InterPro" id="IPR037883">
    <property type="entry name" value="Knr4/Smi1-like_sf"/>
</dbReference>
<organism evidence="4 5">
    <name type="scientific">Nonomuraea recticatena</name>
    <dbReference type="NCBI Taxonomy" id="46178"/>
    <lineage>
        <taxon>Bacteria</taxon>
        <taxon>Bacillati</taxon>
        <taxon>Actinomycetota</taxon>
        <taxon>Actinomycetes</taxon>
        <taxon>Streptosporangiales</taxon>
        <taxon>Streptosporangiaceae</taxon>
        <taxon>Nonomuraea</taxon>
    </lineage>
</organism>
<feature type="domain" description="Knr4/Smi1-like" evidence="3">
    <location>
        <begin position="168"/>
        <end position="268"/>
    </location>
</feature>
<comment type="caution">
    <text evidence="4">The sequence shown here is derived from an EMBL/GenBank/DDBJ whole genome shotgun (WGS) entry which is preliminary data.</text>
</comment>
<keyword evidence="5" id="KW-1185">Reference proteome</keyword>
<feature type="transmembrane region" description="Helical" evidence="1">
    <location>
        <begin position="59"/>
        <end position="81"/>
    </location>
</feature>
<keyword evidence="1" id="KW-0812">Transmembrane</keyword>
<keyword evidence="1" id="KW-0472">Membrane</keyword>
<sequence>MPRVLKLLRMALTAAVLAAIAIRIDRRAPQDEEEVLEPVLGRPAPEDLERYRPREKNRFFRGLLAGVVAGVLVGALGLVVATNITGEPSAAAEDDRLVPQSEATVALVPEPTPTPAPTRDPACSPQKRRAVIRPLDPAVKREVDAEWLRVERWLREHAPVTHAALRGPARARTIAVAEAQTGLRFPDDLRASLLRHDGSMTFGPGNASGLGVRGIRDTWRFLCHHFPTVEGPEPRLEHWNGRMIPFLHFPDRDGEHQEYALIDSQEGDVGWDDTIGGVGFGRAPSYLALLRAHADALRDGGEVHGWRPRVVRGALHWELADG</sequence>
<keyword evidence="1" id="KW-1133">Transmembrane helix</keyword>
<proteinExistence type="predicted"/>
<dbReference type="Proteomes" id="UP001501666">
    <property type="component" value="Unassembled WGS sequence"/>
</dbReference>
<keyword evidence="2" id="KW-0732">Signal</keyword>
<dbReference type="Pfam" id="PF09346">
    <property type="entry name" value="SMI1_KNR4"/>
    <property type="match status" value="1"/>
</dbReference>
<accession>A0ABN3TD05</accession>
<name>A0ABN3TD05_9ACTN</name>
<evidence type="ECO:0000256" key="2">
    <source>
        <dbReference type="SAM" id="SignalP"/>
    </source>
</evidence>
<protein>
    <recommendedName>
        <fullName evidence="3">Knr4/Smi1-like domain-containing protein</fullName>
    </recommendedName>
</protein>
<feature type="signal peptide" evidence="2">
    <location>
        <begin position="1"/>
        <end position="18"/>
    </location>
</feature>
<evidence type="ECO:0000313" key="4">
    <source>
        <dbReference type="EMBL" id="GAA2698454.1"/>
    </source>
</evidence>
<dbReference type="InterPro" id="IPR018958">
    <property type="entry name" value="Knr4/Smi1-like_dom"/>
</dbReference>
<evidence type="ECO:0000259" key="3">
    <source>
        <dbReference type="Pfam" id="PF09346"/>
    </source>
</evidence>
<gene>
    <name evidence="4" type="ORF">GCM10010412_094120</name>
</gene>
<feature type="chain" id="PRO_5045631336" description="Knr4/Smi1-like domain-containing protein" evidence="2">
    <location>
        <begin position="19"/>
        <end position="322"/>
    </location>
</feature>
<reference evidence="4 5" key="1">
    <citation type="journal article" date="2019" name="Int. J. Syst. Evol. Microbiol.">
        <title>The Global Catalogue of Microorganisms (GCM) 10K type strain sequencing project: providing services to taxonomists for standard genome sequencing and annotation.</title>
        <authorList>
            <consortium name="The Broad Institute Genomics Platform"/>
            <consortium name="The Broad Institute Genome Sequencing Center for Infectious Disease"/>
            <person name="Wu L."/>
            <person name="Ma J."/>
        </authorList>
    </citation>
    <scope>NUCLEOTIDE SEQUENCE [LARGE SCALE GENOMIC DNA]</scope>
    <source>
        <strain evidence="4 5">JCM 6835</strain>
    </source>
</reference>
<evidence type="ECO:0000313" key="5">
    <source>
        <dbReference type="Proteomes" id="UP001501666"/>
    </source>
</evidence>